<dbReference type="EMBL" id="CDGJ01000003">
    <property type="protein sequence ID" value="CEJ05891.1"/>
    <property type="molecule type" value="Genomic_DNA"/>
</dbReference>
<dbReference type="AlphaFoldDB" id="A0A8S0W9Z7"/>
<accession>A0A8S0W9Z7</accession>
<gene>
    <name evidence="2" type="ORF">DEACI_0311</name>
    <name evidence="1" type="ORF">DEACI_3832</name>
</gene>
<dbReference type="Proteomes" id="UP000836597">
    <property type="component" value="Chromosome"/>
</dbReference>
<reference evidence="1" key="2">
    <citation type="submission" date="2020-01" db="EMBL/GenBank/DDBJ databases">
        <authorList>
            <person name="Hornung B."/>
        </authorList>
    </citation>
    <scope>NUCLEOTIDE SEQUENCE</scope>
    <source>
        <strain evidence="1">PacBioINE</strain>
    </source>
</reference>
<evidence type="ECO:0000313" key="2">
    <source>
        <dbReference type="EMBL" id="CEJ05891.1"/>
    </source>
</evidence>
<evidence type="ECO:0000313" key="1">
    <source>
        <dbReference type="EMBL" id="CAA7603009.1"/>
    </source>
</evidence>
<reference evidence="2" key="1">
    <citation type="submission" date="2014-11" db="EMBL/GenBank/DDBJ databases">
        <authorList>
            <person name="Hornung B.V."/>
        </authorList>
    </citation>
    <scope>NUCLEOTIDE SEQUENCE</scope>
    <source>
        <strain evidence="2">INE</strain>
    </source>
</reference>
<name>A0A8S0W9Z7_9FIRM</name>
<evidence type="ECO:0008006" key="4">
    <source>
        <dbReference type="Google" id="ProtNLM"/>
    </source>
</evidence>
<keyword evidence="3" id="KW-1185">Reference proteome</keyword>
<organism evidence="1">
    <name type="scientific">Acididesulfobacillus acetoxydans</name>
    <dbReference type="NCBI Taxonomy" id="1561005"/>
    <lineage>
        <taxon>Bacteria</taxon>
        <taxon>Bacillati</taxon>
        <taxon>Bacillota</taxon>
        <taxon>Clostridia</taxon>
        <taxon>Eubacteriales</taxon>
        <taxon>Peptococcaceae</taxon>
        <taxon>Acididesulfobacillus</taxon>
    </lineage>
</organism>
<evidence type="ECO:0000313" key="3">
    <source>
        <dbReference type="Proteomes" id="UP001071230"/>
    </source>
</evidence>
<dbReference type="Proteomes" id="UP001071230">
    <property type="component" value="Unassembled WGS sequence"/>
</dbReference>
<dbReference type="KEGG" id="aacx:DEACI_3832"/>
<protein>
    <recommendedName>
        <fullName evidence="4">HEPN domain-containing protein</fullName>
    </recommendedName>
</protein>
<proteinExistence type="predicted"/>
<sequence>MSHLLITRREFQRAYRNHFRVYLQWVPSLRARQSQLLLLFYAAECGLKAIWLKEHRLEDSLADSTFRTFGHDINRLLRDLRTGLVVSMYTRTVPGNVREVRLEQLNQAWRYGCEVEDESAIERDLVAVCRWVGREL</sequence>
<dbReference type="EMBL" id="LR746496">
    <property type="protein sequence ID" value="CAA7603009.1"/>
    <property type="molecule type" value="Genomic_DNA"/>
</dbReference>